<proteinExistence type="predicted"/>
<gene>
    <name evidence="2" type="ORF">Scep_002134</name>
</gene>
<evidence type="ECO:0000256" key="1">
    <source>
        <dbReference type="SAM" id="MobiDB-lite"/>
    </source>
</evidence>
<dbReference type="InterPro" id="IPR012442">
    <property type="entry name" value="DUF1645_plant"/>
</dbReference>
<dbReference type="Pfam" id="PF07816">
    <property type="entry name" value="DUF1645"/>
    <property type="match status" value="1"/>
</dbReference>
<organism evidence="2 3">
    <name type="scientific">Stephania cephalantha</name>
    <dbReference type="NCBI Taxonomy" id="152367"/>
    <lineage>
        <taxon>Eukaryota</taxon>
        <taxon>Viridiplantae</taxon>
        <taxon>Streptophyta</taxon>
        <taxon>Embryophyta</taxon>
        <taxon>Tracheophyta</taxon>
        <taxon>Spermatophyta</taxon>
        <taxon>Magnoliopsida</taxon>
        <taxon>Ranunculales</taxon>
        <taxon>Menispermaceae</taxon>
        <taxon>Menispermoideae</taxon>
        <taxon>Cissampelideae</taxon>
        <taxon>Stephania</taxon>
    </lineage>
</organism>
<feature type="compositionally biased region" description="Basic and acidic residues" evidence="1">
    <location>
        <begin position="33"/>
        <end position="45"/>
    </location>
</feature>
<keyword evidence="3" id="KW-1185">Reference proteome</keyword>
<comment type="caution">
    <text evidence="2">The sequence shown here is derived from an EMBL/GenBank/DDBJ whole genome shotgun (WGS) entry which is preliminary data.</text>
</comment>
<evidence type="ECO:0000313" key="3">
    <source>
        <dbReference type="Proteomes" id="UP001419268"/>
    </source>
</evidence>
<evidence type="ECO:0000313" key="2">
    <source>
        <dbReference type="EMBL" id="KAK9166943.1"/>
    </source>
</evidence>
<feature type="region of interest" description="Disordered" evidence="1">
    <location>
        <begin position="1"/>
        <end position="121"/>
    </location>
</feature>
<dbReference type="Proteomes" id="UP001419268">
    <property type="component" value="Unassembled WGS sequence"/>
</dbReference>
<protein>
    <submittedName>
        <fullName evidence="2">Uncharacterized protein</fullName>
    </submittedName>
</protein>
<accession>A0AAP0Q4P2</accession>
<feature type="compositionally biased region" description="Low complexity" evidence="1">
    <location>
        <begin position="101"/>
        <end position="121"/>
    </location>
</feature>
<reference evidence="2 3" key="1">
    <citation type="submission" date="2024-01" db="EMBL/GenBank/DDBJ databases">
        <title>Genome assemblies of Stephania.</title>
        <authorList>
            <person name="Yang L."/>
        </authorList>
    </citation>
    <scope>NUCLEOTIDE SEQUENCE [LARGE SCALE GENOMIC DNA]</scope>
    <source>
        <strain evidence="2">JXDWG</strain>
        <tissue evidence="2">Leaf</tissue>
    </source>
</reference>
<feature type="compositionally biased region" description="Basic and acidic residues" evidence="1">
    <location>
        <begin position="77"/>
        <end position="98"/>
    </location>
</feature>
<feature type="compositionally biased region" description="Acidic residues" evidence="1">
    <location>
        <begin position="20"/>
        <end position="32"/>
    </location>
</feature>
<sequence length="225" mass="25789">MKLSSHLREASVVGALASDLDVEDEDYEEERDLEFVKARGRDLRSRNRSLHRRAKSMSPMRNPPFQWNDEEDEEDEEHRSEERETRENTEISEQKDGEINESSSAEEATPSVSASSSTVISLRPPLTLSASRTTRPRLSHLILHLANAQMRLQTPPDPIDSLNPSVLIRFRRGLLSNYSSWCSYLGQKSKIWLPEPNPRSADLRRELLSADLRRELLSAALYHHC</sequence>
<name>A0AAP0Q4P2_9MAGN</name>
<feature type="compositionally biased region" description="Basic residues" evidence="1">
    <location>
        <begin position="46"/>
        <end position="55"/>
    </location>
</feature>
<dbReference type="AlphaFoldDB" id="A0AAP0Q4P2"/>
<dbReference type="EMBL" id="JBBNAG010000001">
    <property type="protein sequence ID" value="KAK9166943.1"/>
    <property type="molecule type" value="Genomic_DNA"/>
</dbReference>